<organism evidence="2 3">
    <name type="scientific">Viridothelium virens</name>
    <name type="common">Speckled blister lichen</name>
    <name type="synonym">Trypethelium virens</name>
    <dbReference type="NCBI Taxonomy" id="1048519"/>
    <lineage>
        <taxon>Eukaryota</taxon>
        <taxon>Fungi</taxon>
        <taxon>Dikarya</taxon>
        <taxon>Ascomycota</taxon>
        <taxon>Pezizomycotina</taxon>
        <taxon>Dothideomycetes</taxon>
        <taxon>Dothideomycetes incertae sedis</taxon>
        <taxon>Trypetheliales</taxon>
        <taxon>Trypetheliaceae</taxon>
        <taxon>Viridothelium</taxon>
    </lineage>
</organism>
<proteinExistence type="predicted"/>
<dbReference type="InterPro" id="IPR027417">
    <property type="entry name" value="P-loop_NTPase"/>
</dbReference>
<dbReference type="EMBL" id="ML991771">
    <property type="protein sequence ID" value="KAF2239955.1"/>
    <property type="molecule type" value="Genomic_DNA"/>
</dbReference>
<feature type="domain" description="AAA+ ATPase" evidence="1">
    <location>
        <begin position="392"/>
        <end position="517"/>
    </location>
</feature>
<dbReference type="GO" id="GO:0016887">
    <property type="term" value="F:ATP hydrolysis activity"/>
    <property type="evidence" value="ECO:0007669"/>
    <property type="project" value="InterPro"/>
</dbReference>
<dbReference type="PANTHER" id="PTHR46411">
    <property type="entry name" value="FAMILY ATPASE, PUTATIVE-RELATED"/>
    <property type="match status" value="1"/>
</dbReference>
<evidence type="ECO:0000259" key="1">
    <source>
        <dbReference type="SMART" id="SM00382"/>
    </source>
</evidence>
<reference evidence="2" key="1">
    <citation type="journal article" date="2020" name="Stud. Mycol.">
        <title>101 Dothideomycetes genomes: a test case for predicting lifestyles and emergence of pathogens.</title>
        <authorList>
            <person name="Haridas S."/>
            <person name="Albert R."/>
            <person name="Binder M."/>
            <person name="Bloem J."/>
            <person name="Labutti K."/>
            <person name="Salamov A."/>
            <person name="Andreopoulos B."/>
            <person name="Baker S."/>
            <person name="Barry K."/>
            <person name="Bills G."/>
            <person name="Bluhm B."/>
            <person name="Cannon C."/>
            <person name="Castanera R."/>
            <person name="Culley D."/>
            <person name="Daum C."/>
            <person name="Ezra D."/>
            <person name="Gonzalez J."/>
            <person name="Henrissat B."/>
            <person name="Kuo A."/>
            <person name="Liang C."/>
            <person name="Lipzen A."/>
            <person name="Lutzoni F."/>
            <person name="Magnuson J."/>
            <person name="Mondo S."/>
            <person name="Nolan M."/>
            <person name="Ohm R."/>
            <person name="Pangilinan J."/>
            <person name="Park H.-J."/>
            <person name="Ramirez L."/>
            <person name="Alfaro M."/>
            <person name="Sun H."/>
            <person name="Tritt A."/>
            <person name="Yoshinaga Y."/>
            <person name="Zwiers L.-H."/>
            <person name="Turgeon B."/>
            <person name="Goodwin S."/>
            <person name="Spatafora J."/>
            <person name="Crous P."/>
            <person name="Grigoriev I."/>
        </authorList>
    </citation>
    <scope>NUCLEOTIDE SEQUENCE</scope>
    <source>
        <strain evidence="2">Tuck. ex Michener</strain>
    </source>
</reference>
<evidence type="ECO:0000313" key="3">
    <source>
        <dbReference type="Proteomes" id="UP000800092"/>
    </source>
</evidence>
<dbReference type="CDD" id="cd19481">
    <property type="entry name" value="RecA-like_protease"/>
    <property type="match status" value="1"/>
</dbReference>
<dbReference type="Pfam" id="PF23232">
    <property type="entry name" value="AAA_lid_13"/>
    <property type="match status" value="1"/>
</dbReference>
<dbReference type="Pfam" id="PF00004">
    <property type="entry name" value="AAA"/>
    <property type="match status" value="1"/>
</dbReference>
<keyword evidence="3" id="KW-1185">Reference proteome</keyword>
<dbReference type="SMART" id="SM00382">
    <property type="entry name" value="AAA"/>
    <property type="match status" value="1"/>
</dbReference>
<dbReference type="InterPro" id="IPR003593">
    <property type="entry name" value="AAA+_ATPase"/>
</dbReference>
<dbReference type="PANTHER" id="PTHR46411:SF4">
    <property type="entry name" value="AAA+ ATPASE DOMAIN-CONTAINING PROTEIN"/>
    <property type="match status" value="1"/>
</dbReference>
<dbReference type="Proteomes" id="UP000800092">
    <property type="component" value="Unassembled WGS sequence"/>
</dbReference>
<dbReference type="InterPro" id="IPR054289">
    <property type="entry name" value="DUF7025"/>
</dbReference>
<sequence length="646" mass="73906">MQDPSREPKLRVGDTFETKKLQIHSKNLLDILRAIIEFSAENYIGKGHAADSGLFYYPYADLHFHHQELIDYKSSTTALRMKHSSEFNSECDEHIDVLSEYLSTQSVSKYLKNIEAKSKYQRPTIPWIGVWVLFKPGIDVYVRENDGSLNAYVIDRLDSGGPSGHFGGDATSYKIIAWNLSFDGQNIWRRAKIINIAIYDNEEEIMRLPVFPARCFDDTDDGFLRKALIERGKKYFQYCKTPSYLDFTGTGLGRDARKYKQSRVVVDHSRRPWIDERLNPQRFIATGQIDDSMHTFKYDDYDKIDPKNTKVLSEHQYFLMSSHMFGYNLNDRHWDLLDVDGLEEPVIAKGAIDYLVMKESKKDVIKAIATVYTDTSDTTNRFRADFVRNKGEGQIILLHGPPGTGKTLTAEAIAEYTRRPLLSITGADLGDDPSDMEQVLLETFRKANDWDAIILLDEADIYLQQRSTDSLERNSVVTVFLRALEYFQGIFFLTTNRVGQFDEAIMSRIHVSIGYDELDDNARNKIWDNLFHKLEDSYGGSQRVYEYGAYGYATESEDVKKLQWNGREIRNAFQTAVALAVFEAKEAKKTEGSDTDPIFPKLTKSHLKEVVGMSSAFRKYMTATHMGVGESDRAYKAGNRNDNISG</sequence>
<keyword evidence="2" id="KW-0378">Hydrolase</keyword>
<dbReference type="OrthoDB" id="10042665at2759"/>
<evidence type="ECO:0000313" key="2">
    <source>
        <dbReference type="EMBL" id="KAF2239955.1"/>
    </source>
</evidence>
<dbReference type="SUPFAM" id="SSF52540">
    <property type="entry name" value="P-loop containing nucleoside triphosphate hydrolases"/>
    <property type="match status" value="1"/>
</dbReference>
<gene>
    <name evidence="2" type="ORF">EV356DRAFT_538863</name>
</gene>
<dbReference type="GO" id="GO:0005524">
    <property type="term" value="F:ATP binding"/>
    <property type="evidence" value="ECO:0007669"/>
    <property type="project" value="InterPro"/>
</dbReference>
<accession>A0A6A6HPC8</accession>
<name>A0A6A6HPC8_VIRVR</name>
<protein>
    <submittedName>
        <fullName evidence="2">P-loop containing nucleoside triphosphate hydrolase protein</fullName>
    </submittedName>
</protein>
<dbReference type="AlphaFoldDB" id="A0A6A6HPC8"/>
<dbReference type="InterPro" id="IPR003959">
    <property type="entry name" value="ATPase_AAA_core"/>
</dbReference>
<dbReference type="Pfam" id="PF22942">
    <property type="entry name" value="DUF7025"/>
    <property type="match status" value="1"/>
</dbReference>
<dbReference type="InterPro" id="IPR056599">
    <property type="entry name" value="AAA_lid_fung"/>
</dbReference>
<dbReference type="Gene3D" id="3.40.50.300">
    <property type="entry name" value="P-loop containing nucleotide triphosphate hydrolases"/>
    <property type="match status" value="1"/>
</dbReference>